<evidence type="ECO:0000256" key="1">
    <source>
        <dbReference type="SAM" id="MobiDB-lite"/>
    </source>
</evidence>
<dbReference type="EMBL" id="KB742590">
    <property type="protein sequence ID" value="EOB06637.1"/>
    <property type="molecule type" value="Genomic_DNA"/>
</dbReference>
<protein>
    <submittedName>
        <fullName evidence="3">Teneurin-3</fullName>
    </submittedName>
</protein>
<dbReference type="Pfam" id="PF06484">
    <property type="entry name" value="Ten_N"/>
    <property type="match status" value="1"/>
</dbReference>
<dbReference type="GO" id="GO:0016020">
    <property type="term" value="C:membrane"/>
    <property type="evidence" value="ECO:0007669"/>
    <property type="project" value="InterPro"/>
</dbReference>
<evidence type="ECO:0000313" key="3">
    <source>
        <dbReference type="EMBL" id="EOB06637.1"/>
    </source>
</evidence>
<dbReference type="InterPro" id="IPR009471">
    <property type="entry name" value="Ten_N"/>
</dbReference>
<dbReference type="Proteomes" id="UP000296049">
    <property type="component" value="Unassembled WGS sequence"/>
</dbReference>
<sequence length="423" mass="46684">MAQAVGVSYGRCFGISLRTRSSLCEAAQLPNCRRLAFYAPWPSFAGMPQVHCAPVVLETGCNYKAALPAAQRSPGLLPIDWGEEEEEEEEAVTIMNWSCPSETAQELGEKSTAIIAVVQLSQLRFRTLESQRRNNFCIDEFSICKDEGGKGEERRKQDKNEVAWLKSFGVWPSFLKLPLLGHVAGQSSLQPARCSRKAFVHQDNQGQALSQKCMASPLRSTQSVAFADLDGMQDKNRLFHKAARRGNMHLCPQIGILCSPDGALSAEALEASLVQCRRHTGLLPGLVRRWRVLVAWKNGEHKAYGAQSPLTCWLPVLLGPPMPSSSSSPSVTEHLHSPPPSPNLHDNQRWLLSNNASQPVQDSDTDEDYTASSYLVQTGTLSVSVPGHENCNLSCVTKQPFPLAEPFYVLQNDKMRFPILSEN</sequence>
<proteinExistence type="predicted"/>
<evidence type="ECO:0000259" key="2">
    <source>
        <dbReference type="Pfam" id="PF06484"/>
    </source>
</evidence>
<reference evidence="4" key="1">
    <citation type="journal article" date="2013" name="Nat. Genet.">
        <title>The duck genome and transcriptome provide insight into an avian influenza virus reservoir species.</title>
        <authorList>
            <person name="Huang Y."/>
            <person name="Li Y."/>
            <person name="Burt D.W."/>
            <person name="Chen H."/>
            <person name="Zhang Y."/>
            <person name="Qian W."/>
            <person name="Kim H."/>
            <person name="Gan S."/>
            <person name="Zhao Y."/>
            <person name="Li J."/>
            <person name="Yi K."/>
            <person name="Feng H."/>
            <person name="Zhu P."/>
            <person name="Li B."/>
            <person name="Liu Q."/>
            <person name="Fairley S."/>
            <person name="Magor K.E."/>
            <person name="Du Z."/>
            <person name="Hu X."/>
            <person name="Goodman L."/>
            <person name="Tafer H."/>
            <person name="Vignal A."/>
            <person name="Lee T."/>
            <person name="Kim K.W."/>
            <person name="Sheng Z."/>
            <person name="An Y."/>
            <person name="Searle S."/>
            <person name="Herrero J."/>
            <person name="Groenen M.A."/>
            <person name="Crooijmans R.P."/>
            <person name="Faraut T."/>
            <person name="Cai Q."/>
            <person name="Webster R.G."/>
            <person name="Aldridge J.R."/>
            <person name="Warren W.C."/>
            <person name="Bartschat S."/>
            <person name="Kehr S."/>
            <person name="Marz M."/>
            <person name="Stadler P.F."/>
            <person name="Smith J."/>
            <person name="Kraus R.H."/>
            <person name="Zhao Y."/>
            <person name="Ren L."/>
            <person name="Fei J."/>
            <person name="Morisson M."/>
            <person name="Kaiser P."/>
            <person name="Griffin D.K."/>
            <person name="Rao M."/>
            <person name="Pitel F."/>
            <person name="Wang J."/>
            <person name="Li N."/>
        </authorList>
    </citation>
    <scope>NUCLEOTIDE SEQUENCE [LARGE SCALE GENOMIC DNA]</scope>
</reference>
<feature type="region of interest" description="Disordered" evidence="1">
    <location>
        <begin position="324"/>
        <end position="348"/>
    </location>
</feature>
<organism evidence="3 4">
    <name type="scientific">Anas platyrhynchos</name>
    <name type="common">Mallard</name>
    <name type="synonym">Anas boschas</name>
    <dbReference type="NCBI Taxonomy" id="8839"/>
    <lineage>
        <taxon>Eukaryota</taxon>
        <taxon>Metazoa</taxon>
        <taxon>Chordata</taxon>
        <taxon>Craniata</taxon>
        <taxon>Vertebrata</taxon>
        <taxon>Euteleostomi</taxon>
        <taxon>Archelosauria</taxon>
        <taxon>Archosauria</taxon>
        <taxon>Dinosauria</taxon>
        <taxon>Saurischia</taxon>
        <taxon>Theropoda</taxon>
        <taxon>Coelurosauria</taxon>
        <taxon>Aves</taxon>
        <taxon>Neognathae</taxon>
        <taxon>Galloanserae</taxon>
        <taxon>Anseriformes</taxon>
        <taxon>Anatidae</taxon>
        <taxon>Anatinae</taxon>
        <taxon>Anas</taxon>
    </lineage>
</organism>
<dbReference type="AlphaFoldDB" id="R0K9V4"/>
<accession>R0K9V4</accession>
<keyword evidence="4" id="KW-1185">Reference proteome</keyword>
<evidence type="ECO:0000313" key="4">
    <source>
        <dbReference type="Proteomes" id="UP000296049"/>
    </source>
</evidence>
<gene>
    <name evidence="3" type="ORF">Anapl_13247</name>
</gene>
<name>R0K9V4_ANAPL</name>
<dbReference type="GO" id="GO:0007165">
    <property type="term" value="P:signal transduction"/>
    <property type="evidence" value="ECO:0007669"/>
    <property type="project" value="InterPro"/>
</dbReference>
<feature type="domain" description="Teneurin N-terminal" evidence="2">
    <location>
        <begin position="319"/>
        <end position="407"/>
    </location>
</feature>